<keyword evidence="2" id="KW-1185">Reference proteome</keyword>
<dbReference type="OrthoDB" id="9764953at2"/>
<protein>
    <submittedName>
        <fullName evidence="1">Uncharacterized protein</fullName>
    </submittedName>
</protein>
<dbReference type="AlphaFoldDB" id="A0A1H2LD15"/>
<sequence length="66" mass="7221">MAFARDSAVLLRDAYVTAGVDPAEAADLIRHTEYGNDAFSEPDYHAAYGPTYEDASILQWLLAQEG</sequence>
<evidence type="ECO:0000313" key="2">
    <source>
        <dbReference type="Proteomes" id="UP000182977"/>
    </source>
</evidence>
<dbReference type="Proteomes" id="UP000182977">
    <property type="component" value="Chromosome I"/>
</dbReference>
<proteinExistence type="predicted"/>
<gene>
    <name evidence="1" type="ORF">SAMN04488563_5792</name>
</gene>
<name>A0A1H2LD15_9ACTN</name>
<dbReference type="RefSeq" id="WP_046770772.1">
    <property type="nucleotide sequence ID" value="NZ_LBMC01000032.1"/>
</dbReference>
<accession>A0A1H2LD15</accession>
<dbReference type="STRING" id="419479.SAMN04488563_5792"/>
<evidence type="ECO:0000313" key="1">
    <source>
        <dbReference type="EMBL" id="SDU78471.1"/>
    </source>
</evidence>
<reference evidence="2" key="1">
    <citation type="submission" date="2016-10" db="EMBL/GenBank/DDBJ databases">
        <authorList>
            <person name="Varghese N."/>
            <person name="Submissions S."/>
        </authorList>
    </citation>
    <scope>NUCLEOTIDE SEQUENCE [LARGE SCALE GENOMIC DNA]</scope>
    <source>
        <strain evidence="2">DSM 45079</strain>
    </source>
</reference>
<dbReference type="EMBL" id="LT629791">
    <property type="protein sequence ID" value="SDU78471.1"/>
    <property type="molecule type" value="Genomic_DNA"/>
</dbReference>
<organism evidence="1 2">
    <name type="scientific">Jiangella alkaliphila</name>
    <dbReference type="NCBI Taxonomy" id="419479"/>
    <lineage>
        <taxon>Bacteria</taxon>
        <taxon>Bacillati</taxon>
        <taxon>Actinomycetota</taxon>
        <taxon>Actinomycetes</taxon>
        <taxon>Jiangellales</taxon>
        <taxon>Jiangellaceae</taxon>
        <taxon>Jiangella</taxon>
    </lineage>
</organism>